<keyword evidence="1" id="KW-0812">Transmembrane</keyword>
<evidence type="ECO:0008006" key="5">
    <source>
        <dbReference type="Google" id="ProtNLM"/>
    </source>
</evidence>
<feature type="transmembrane region" description="Helical" evidence="1">
    <location>
        <begin position="6"/>
        <end position="29"/>
    </location>
</feature>
<keyword evidence="4" id="KW-1185">Reference proteome</keyword>
<feature type="transmembrane region" description="Helical" evidence="1">
    <location>
        <begin position="50"/>
        <end position="71"/>
    </location>
</feature>
<dbReference type="EMBL" id="BTSX01000005">
    <property type="protein sequence ID" value="GMS98112.1"/>
    <property type="molecule type" value="Genomic_DNA"/>
</dbReference>
<accession>A0AAV5TUF8</accession>
<dbReference type="Proteomes" id="UP001432027">
    <property type="component" value="Unassembled WGS sequence"/>
</dbReference>
<sequence length="108" mass="12001">MEILLYCLIYLSYSCAVVVLVLYCVIFALKRSNVERSHKVSSAQMKLLKQSFVVFVLFAASIAAVIAAPYVSPKDLMGFDLAYTENLLNLSIAAVYPICFMAMSGEMR</sequence>
<evidence type="ECO:0000313" key="3">
    <source>
        <dbReference type="EMBL" id="GMS98113.1"/>
    </source>
</evidence>
<feature type="transmembrane region" description="Helical" evidence="1">
    <location>
        <begin position="83"/>
        <end position="103"/>
    </location>
</feature>
<dbReference type="EMBL" id="BTSX01000005">
    <property type="protein sequence ID" value="GMS98113.1"/>
    <property type="molecule type" value="Genomic_DNA"/>
</dbReference>
<evidence type="ECO:0000256" key="1">
    <source>
        <dbReference type="SAM" id="Phobius"/>
    </source>
</evidence>
<dbReference type="AlphaFoldDB" id="A0AAV5TUF8"/>
<gene>
    <name evidence="2" type="ORF">PENTCL1PPCAC_20287</name>
    <name evidence="3" type="ORF">PENTCL1PPCAC_20288</name>
</gene>
<reference evidence="3" key="1">
    <citation type="submission" date="2023-10" db="EMBL/GenBank/DDBJ databases">
        <title>Genome assembly of Pristionchus species.</title>
        <authorList>
            <person name="Yoshida K."/>
            <person name="Sommer R.J."/>
        </authorList>
    </citation>
    <scope>NUCLEOTIDE SEQUENCE</scope>
    <source>
        <strain evidence="3">RS0144</strain>
    </source>
</reference>
<evidence type="ECO:0000313" key="4">
    <source>
        <dbReference type="Proteomes" id="UP001432027"/>
    </source>
</evidence>
<keyword evidence="1" id="KW-1133">Transmembrane helix</keyword>
<keyword evidence="1" id="KW-0472">Membrane</keyword>
<organism evidence="3 4">
    <name type="scientific">Pristionchus entomophagus</name>
    <dbReference type="NCBI Taxonomy" id="358040"/>
    <lineage>
        <taxon>Eukaryota</taxon>
        <taxon>Metazoa</taxon>
        <taxon>Ecdysozoa</taxon>
        <taxon>Nematoda</taxon>
        <taxon>Chromadorea</taxon>
        <taxon>Rhabditida</taxon>
        <taxon>Rhabditina</taxon>
        <taxon>Diplogasteromorpha</taxon>
        <taxon>Diplogasteroidea</taxon>
        <taxon>Neodiplogasteridae</taxon>
        <taxon>Pristionchus</taxon>
    </lineage>
</organism>
<dbReference type="PANTHER" id="PTHR22718">
    <property type="entry name" value="SERPENTINE RECEPTOR, CLASS X"/>
    <property type="match status" value="1"/>
</dbReference>
<protein>
    <recommendedName>
        <fullName evidence="5">G protein-coupled receptor</fullName>
    </recommendedName>
</protein>
<dbReference type="PANTHER" id="PTHR22718:SF25">
    <property type="entry name" value="G-PROTEIN COUPLED RECEPTORS FAMILY 1 PROFILE DOMAIN-CONTAINING PROTEIN"/>
    <property type="match status" value="1"/>
</dbReference>
<name>A0AAV5TUF8_9BILA</name>
<proteinExistence type="predicted"/>
<feature type="non-terminal residue" evidence="3">
    <location>
        <position position="108"/>
    </location>
</feature>
<evidence type="ECO:0000313" key="2">
    <source>
        <dbReference type="EMBL" id="GMS98112.1"/>
    </source>
</evidence>
<comment type="caution">
    <text evidence="3">The sequence shown here is derived from an EMBL/GenBank/DDBJ whole genome shotgun (WGS) entry which is preliminary data.</text>
</comment>